<dbReference type="RefSeq" id="WP_190450535.1">
    <property type="nucleotide sequence ID" value="NZ_JAMPLM010000002.1"/>
</dbReference>
<evidence type="ECO:0000313" key="1">
    <source>
        <dbReference type="EMBL" id="MEP1057597.1"/>
    </source>
</evidence>
<gene>
    <name evidence="1" type="ORF">NDI38_04045</name>
</gene>
<accession>A0ABV0KED6</accession>
<comment type="caution">
    <text evidence="1">The sequence shown here is derived from an EMBL/GenBank/DDBJ whole genome shotgun (WGS) entry which is preliminary data.</text>
</comment>
<reference evidence="1 2" key="1">
    <citation type="submission" date="2022-04" db="EMBL/GenBank/DDBJ databases">
        <title>Positive selection, recombination, and allopatry shape intraspecific diversity of widespread and dominant cyanobacteria.</title>
        <authorList>
            <person name="Wei J."/>
            <person name="Shu W."/>
            <person name="Hu C."/>
        </authorList>
    </citation>
    <scope>NUCLEOTIDE SEQUENCE [LARGE SCALE GENOMIC DNA]</scope>
    <source>
        <strain evidence="1 2">AS-A4</strain>
    </source>
</reference>
<organism evidence="1 2">
    <name type="scientific">Stenomitos frigidus AS-A4</name>
    <dbReference type="NCBI Taxonomy" id="2933935"/>
    <lineage>
        <taxon>Bacteria</taxon>
        <taxon>Bacillati</taxon>
        <taxon>Cyanobacteriota</taxon>
        <taxon>Cyanophyceae</taxon>
        <taxon>Leptolyngbyales</taxon>
        <taxon>Leptolyngbyaceae</taxon>
        <taxon>Stenomitos</taxon>
    </lineage>
</organism>
<proteinExistence type="predicted"/>
<dbReference type="Proteomes" id="UP001476950">
    <property type="component" value="Unassembled WGS sequence"/>
</dbReference>
<keyword evidence="2" id="KW-1185">Reference proteome</keyword>
<name>A0ABV0KED6_9CYAN</name>
<evidence type="ECO:0000313" key="2">
    <source>
        <dbReference type="Proteomes" id="UP001476950"/>
    </source>
</evidence>
<protein>
    <submittedName>
        <fullName evidence="1">Uncharacterized protein</fullName>
    </submittedName>
</protein>
<dbReference type="EMBL" id="JAMPLM010000002">
    <property type="protein sequence ID" value="MEP1057597.1"/>
    <property type="molecule type" value="Genomic_DNA"/>
</dbReference>
<sequence>MTKLLELIPEYCVPRSNNGVKFDRIPVRPGINYQLTPLEVDKVIAHPDFQRYAANGSIKIIESVVDPLAIEIEPQAPLAANLELSGFKVGEGDEETGGIIRRTSTIAILDRWLEKETRKSVQGQLQRRIAAIKKGEI</sequence>